<accession>A0AAW9S2U2</accession>
<comment type="caution">
    <text evidence="1">The sequence shown here is derived from an EMBL/GenBank/DDBJ whole genome shotgun (WGS) entry which is preliminary data.</text>
</comment>
<proteinExistence type="predicted"/>
<keyword evidence="2" id="KW-1185">Reference proteome</keyword>
<evidence type="ECO:0000313" key="2">
    <source>
        <dbReference type="Proteomes" id="UP001403385"/>
    </source>
</evidence>
<evidence type="ECO:0000313" key="1">
    <source>
        <dbReference type="EMBL" id="MEN7547396.1"/>
    </source>
</evidence>
<organism evidence="1 2">
    <name type="scientific">Rapidithrix thailandica</name>
    <dbReference type="NCBI Taxonomy" id="413964"/>
    <lineage>
        <taxon>Bacteria</taxon>
        <taxon>Pseudomonadati</taxon>
        <taxon>Bacteroidota</taxon>
        <taxon>Cytophagia</taxon>
        <taxon>Cytophagales</taxon>
        <taxon>Flammeovirgaceae</taxon>
        <taxon>Rapidithrix</taxon>
    </lineage>
</organism>
<dbReference type="EMBL" id="JBDKWZ010000002">
    <property type="protein sequence ID" value="MEN7547396.1"/>
    <property type="molecule type" value="Genomic_DNA"/>
</dbReference>
<dbReference type="AlphaFoldDB" id="A0AAW9S2U2"/>
<sequence length="41" mass="4705">MADELGMLSPDKAEPVENLKTVEWSQGILELTHFLMEMEEL</sequence>
<dbReference type="Proteomes" id="UP001403385">
    <property type="component" value="Unassembled WGS sequence"/>
</dbReference>
<reference evidence="1 2" key="1">
    <citation type="submission" date="2024-04" db="EMBL/GenBank/DDBJ databases">
        <title>Novel genus in family Flammeovirgaceae.</title>
        <authorList>
            <person name="Nguyen T.H."/>
            <person name="Vuong T.Q."/>
            <person name="Le H."/>
            <person name="Kim S.-G."/>
        </authorList>
    </citation>
    <scope>NUCLEOTIDE SEQUENCE [LARGE SCALE GENOMIC DNA]</scope>
    <source>
        <strain evidence="1 2">JCM 23209</strain>
    </source>
</reference>
<protein>
    <submittedName>
        <fullName evidence="1">Uncharacterized protein</fullName>
    </submittedName>
</protein>
<name>A0AAW9S2U2_9BACT</name>
<dbReference type="RefSeq" id="WP_346820179.1">
    <property type="nucleotide sequence ID" value="NZ_JBDKWZ010000002.1"/>
</dbReference>
<gene>
    <name evidence="1" type="ORF">AAG747_05735</name>
</gene>